<sequence length="460" mass="48483">DEVGGLGAGRLQVAGVRVTVAALFAPATPVVRLNVFAQVVAAHEALVAHRTGEALLAGVSPQVPLQLVRAREAFAAEEPVAHEGPLARVPAQVRLQVRRLPVHLAAARDVAAVQALAPQARSGRAQPLRLLAVGAVAGGAVRGGGGRGAEARGAEGRVRERAEVGVVGAELRVQRGLGGARVQRALEPPSGVLHLQPRARAAVHVPPRRRRAVGHLARRQRRVEARLVPRLVRVRHAHARVQAVGRRRVHLGDEGRLAARLLRGHSGRRRRGSRRVGEEAAVVAAESGRRGGRGGQAEGAVGCARAARQAARAAATGGHGEAREAGAEVAAGRGALPGVEAALGKGARLRQRRQRACVADLVAGRRQHGQRGRSKARLFLEWVGGGSKEKEGRKKWEEDTKCTREQPRFPRGWSRGVVVPRLAPPPRALAKDAPRPAPGSGDPKGESPGAEPPKKKRCLT</sequence>
<evidence type="ECO:0000256" key="1">
    <source>
        <dbReference type="SAM" id="MobiDB-lite"/>
    </source>
</evidence>
<dbReference type="eggNOG" id="ENOG502T4U8">
    <property type="taxonomic scope" value="Eukaryota"/>
</dbReference>
<feature type="compositionally biased region" description="Basic and acidic residues" evidence="1">
    <location>
        <begin position="387"/>
        <end position="408"/>
    </location>
</feature>
<evidence type="ECO:0000313" key="2">
    <source>
        <dbReference type="Ensembl" id="ENSMPUP00000013829.1"/>
    </source>
</evidence>
<protein>
    <submittedName>
        <fullName evidence="2">Uncharacterized protein</fullName>
    </submittedName>
</protein>
<dbReference type="OMA" id="HWLEAVH"/>
<dbReference type="HOGENOM" id="CLU_040501_0_0_1"/>
<dbReference type="InParanoid" id="M3YR70"/>
<proteinExistence type="predicted"/>
<organism evidence="2">
    <name type="scientific">Mustela putorius furo</name>
    <name type="common">European domestic ferret</name>
    <name type="synonym">Mustela furo</name>
    <dbReference type="NCBI Taxonomy" id="9669"/>
    <lineage>
        <taxon>Eukaryota</taxon>
        <taxon>Metazoa</taxon>
        <taxon>Chordata</taxon>
        <taxon>Craniata</taxon>
        <taxon>Vertebrata</taxon>
        <taxon>Euteleostomi</taxon>
        <taxon>Mammalia</taxon>
        <taxon>Eutheria</taxon>
        <taxon>Laurasiatheria</taxon>
        <taxon>Carnivora</taxon>
        <taxon>Caniformia</taxon>
        <taxon>Musteloidea</taxon>
        <taxon>Mustelidae</taxon>
        <taxon>Mustelinae</taxon>
        <taxon>Mustela</taxon>
    </lineage>
</organism>
<feature type="region of interest" description="Disordered" evidence="1">
    <location>
        <begin position="387"/>
        <end position="460"/>
    </location>
</feature>
<reference evidence="2" key="1">
    <citation type="submission" date="2024-06" db="UniProtKB">
        <authorList>
            <consortium name="Ensembl"/>
        </authorList>
    </citation>
    <scope>IDENTIFICATION</scope>
</reference>
<dbReference type="EMBL" id="AEYP01083837">
    <property type="status" value="NOT_ANNOTATED_CDS"/>
    <property type="molecule type" value="Genomic_DNA"/>
</dbReference>
<dbReference type="GeneTree" id="ENSGT00570000080031"/>
<accession>M3YR70</accession>
<dbReference type="EMBL" id="AEYP01083838">
    <property type="status" value="NOT_ANNOTATED_CDS"/>
    <property type="molecule type" value="Genomic_DNA"/>
</dbReference>
<dbReference type="AlphaFoldDB" id="M3YR70"/>
<dbReference type="Ensembl" id="ENSMPUT00000014049.1">
    <property type="protein sequence ID" value="ENSMPUP00000013829.1"/>
    <property type="gene ID" value="ENSMPUG00000013934.1"/>
</dbReference>
<name>M3YR70_MUSPF</name>